<dbReference type="GO" id="GO:0008270">
    <property type="term" value="F:zinc ion binding"/>
    <property type="evidence" value="ECO:0007669"/>
    <property type="project" value="TreeGrafter"/>
</dbReference>
<keyword evidence="4" id="KW-1185">Reference proteome</keyword>
<proteinExistence type="predicted"/>
<dbReference type="AlphaFoldDB" id="W2SUV1"/>
<organism evidence="3 4">
    <name type="scientific">Necator americanus</name>
    <name type="common">Human hookworm</name>
    <dbReference type="NCBI Taxonomy" id="51031"/>
    <lineage>
        <taxon>Eukaryota</taxon>
        <taxon>Metazoa</taxon>
        <taxon>Ecdysozoa</taxon>
        <taxon>Nematoda</taxon>
        <taxon>Chromadorea</taxon>
        <taxon>Rhabditida</taxon>
        <taxon>Rhabditina</taxon>
        <taxon>Rhabditomorpha</taxon>
        <taxon>Strongyloidea</taxon>
        <taxon>Ancylostomatidae</taxon>
        <taxon>Bunostominae</taxon>
        <taxon>Necator</taxon>
    </lineage>
</organism>
<dbReference type="PANTHER" id="PTHR11533">
    <property type="entry name" value="PROTEASE M1 ZINC METALLOPROTEASE"/>
    <property type="match status" value="1"/>
</dbReference>
<keyword evidence="1" id="KW-0472">Membrane</keyword>
<dbReference type="OMA" id="LAADMIH"/>
<dbReference type="Gene3D" id="3.30.2010.30">
    <property type="match status" value="1"/>
</dbReference>
<dbReference type="GO" id="GO:0006508">
    <property type="term" value="P:proteolysis"/>
    <property type="evidence" value="ECO:0007669"/>
    <property type="project" value="InterPro"/>
</dbReference>
<evidence type="ECO:0000259" key="2">
    <source>
        <dbReference type="Pfam" id="PF17900"/>
    </source>
</evidence>
<evidence type="ECO:0000313" key="3">
    <source>
        <dbReference type="EMBL" id="ETN72616.1"/>
    </source>
</evidence>
<gene>
    <name evidence="3" type="ORF">NECAME_13807</name>
</gene>
<dbReference type="GO" id="GO:0070006">
    <property type="term" value="F:metalloaminopeptidase activity"/>
    <property type="evidence" value="ECO:0007669"/>
    <property type="project" value="TreeGrafter"/>
</dbReference>
<dbReference type="InterPro" id="IPR045357">
    <property type="entry name" value="Aminopeptidase_N-like_N"/>
</dbReference>
<dbReference type="InterPro" id="IPR001930">
    <property type="entry name" value="Peptidase_M1"/>
</dbReference>
<dbReference type="GO" id="GO:0016020">
    <property type="term" value="C:membrane"/>
    <property type="evidence" value="ECO:0007669"/>
    <property type="project" value="TreeGrafter"/>
</dbReference>
<dbReference type="GO" id="GO:0043171">
    <property type="term" value="P:peptide catabolic process"/>
    <property type="evidence" value="ECO:0007669"/>
    <property type="project" value="TreeGrafter"/>
</dbReference>
<dbReference type="GO" id="GO:0042277">
    <property type="term" value="F:peptide binding"/>
    <property type="evidence" value="ECO:0007669"/>
    <property type="project" value="TreeGrafter"/>
</dbReference>
<dbReference type="PANTHER" id="PTHR11533:SF301">
    <property type="entry name" value="AMINOPEPTIDASE"/>
    <property type="match status" value="1"/>
</dbReference>
<dbReference type="GO" id="GO:0005615">
    <property type="term" value="C:extracellular space"/>
    <property type="evidence" value="ECO:0007669"/>
    <property type="project" value="TreeGrafter"/>
</dbReference>
<feature type="domain" description="Aminopeptidase N-like N-terminal" evidence="2">
    <location>
        <begin position="189"/>
        <end position="260"/>
    </location>
</feature>
<sequence length="321" mass="36085">MRVGSFAISGHSVTMGDSIRSEGKEQEQEAAEKNRGFVCTPLLMLVSTILIIGLLLLSCSVTYVFVRLEDISNLITMQELRLPKNLKPTSYDLKIKVYLPFYVDFPASKNLTTEGELDIDIVVLEPTNTIILNSKDIGILSEKCQAHADGVHVPITKITDDKRLEKVAFVLEKTLRANQNVKLKVRFRIAAVTQFESAEARLMVPCFDEPEYKATWNVTVIHPKGTTALSNGIEISETTEPNGKWKVSTFRQTPIMSSYLLAIFVSEYEFDEAHTNRGVRFRVWSPPGSADERKRGLKAAIIFMETLEKYFGIDDVVMKQG</sequence>
<dbReference type="GO" id="GO:0005737">
    <property type="term" value="C:cytoplasm"/>
    <property type="evidence" value="ECO:0007669"/>
    <property type="project" value="TreeGrafter"/>
</dbReference>
<feature type="transmembrane region" description="Helical" evidence="1">
    <location>
        <begin position="42"/>
        <end position="66"/>
    </location>
</feature>
<dbReference type="STRING" id="51031.W2SUV1"/>
<dbReference type="OrthoDB" id="5786529at2759"/>
<dbReference type="KEGG" id="nai:NECAME_13807"/>
<dbReference type="Pfam" id="PF17900">
    <property type="entry name" value="Peptidase_M1_N"/>
    <property type="match status" value="2"/>
</dbReference>
<protein>
    <submittedName>
        <fullName evidence="3">Peptidase family M1</fullName>
    </submittedName>
</protein>
<reference evidence="4" key="1">
    <citation type="journal article" date="2014" name="Nat. Genet.">
        <title>Genome of the human hookworm Necator americanus.</title>
        <authorList>
            <person name="Tang Y.T."/>
            <person name="Gao X."/>
            <person name="Rosa B.A."/>
            <person name="Abubucker S."/>
            <person name="Hallsworth-Pepin K."/>
            <person name="Martin J."/>
            <person name="Tyagi R."/>
            <person name="Heizer E."/>
            <person name="Zhang X."/>
            <person name="Bhonagiri-Palsikar V."/>
            <person name="Minx P."/>
            <person name="Warren W.C."/>
            <person name="Wang Q."/>
            <person name="Zhan B."/>
            <person name="Hotez P.J."/>
            <person name="Sternberg P.W."/>
            <person name="Dougall A."/>
            <person name="Gaze S.T."/>
            <person name="Mulvenna J."/>
            <person name="Sotillo J."/>
            <person name="Ranganathan S."/>
            <person name="Rabelo E.M."/>
            <person name="Wilson R.K."/>
            <person name="Felgner P.L."/>
            <person name="Bethony J."/>
            <person name="Hawdon J.M."/>
            <person name="Gasser R.B."/>
            <person name="Loukas A."/>
            <person name="Mitreva M."/>
        </authorList>
    </citation>
    <scope>NUCLEOTIDE SEQUENCE [LARGE SCALE GENOMIC DNA]</scope>
</reference>
<keyword evidence="1" id="KW-0812">Transmembrane</keyword>
<dbReference type="InterPro" id="IPR050344">
    <property type="entry name" value="Peptidase_M1_aminopeptidases"/>
</dbReference>
<dbReference type="SUPFAM" id="SSF63737">
    <property type="entry name" value="Leukotriene A4 hydrolase N-terminal domain"/>
    <property type="match status" value="1"/>
</dbReference>
<dbReference type="PRINTS" id="PR00756">
    <property type="entry name" value="ALADIPTASE"/>
</dbReference>
<evidence type="ECO:0000313" key="4">
    <source>
        <dbReference type="Proteomes" id="UP000053676"/>
    </source>
</evidence>
<dbReference type="EMBL" id="KI663678">
    <property type="protein sequence ID" value="ETN72616.1"/>
    <property type="molecule type" value="Genomic_DNA"/>
</dbReference>
<name>W2SUV1_NECAM</name>
<feature type="domain" description="Aminopeptidase N-like N-terminal" evidence="2">
    <location>
        <begin position="87"/>
        <end position="188"/>
    </location>
</feature>
<dbReference type="Proteomes" id="UP000053676">
    <property type="component" value="Unassembled WGS sequence"/>
</dbReference>
<keyword evidence="1" id="KW-1133">Transmembrane helix</keyword>
<evidence type="ECO:0000256" key="1">
    <source>
        <dbReference type="SAM" id="Phobius"/>
    </source>
</evidence>
<dbReference type="Gene3D" id="2.60.40.1730">
    <property type="entry name" value="tricorn interacting facor f3 domain"/>
    <property type="match status" value="2"/>
</dbReference>
<dbReference type="InterPro" id="IPR042097">
    <property type="entry name" value="Aminopeptidase_N-like_N_sf"/>
</dbReference>
<accession>W2SUV1</accession>